<sequence length="339" mass="38794">MPNIEAVYFQWGISGRSDTNQKSAKLLCDLATELLSGVRMVRFLQSERKPFAYIKLGPSVLANLTQYICYFNKNQPWLLDAVKRSAPTLRKLSVFFNGGKYLEHISIGMLGASSNNGTRYDIFETCHLDNLKTLILYQKRYSKYTKYRGIVSNKEIGFINDILDRSPSLYNLVYQRDAKNDSFLPRLLDNSAFTRIQRLDIGPTQLTLLQMSQAIQKTPQLQQLAYCPKPQDLDFNATLNDALEIFPLSNTFCKILINKVCCTHDCLTNVLFYLIVACPKLANISLVDQGGHQFIIRNLDNLVEKEPFSQYKDAVESICRKISDIKTRDDYNFTNPAFN</sequence>
<proteinExistence type="predicted"/>
<accession>A0A9W8CFR1</accession>
<dbReference type="Proteomes" id="UP001145021">
    <property type="component" value="Unassembled WGS sequence"/>
</dbReference>
<evidence type="ECO:0000313" key="1">
    <source>
        <dbReference type="EMBL" id="KAJ1641990.1"/>
    </source>
</evidence>
<evidence type="ECO:0000313" key="2">
    <source>
        <dbReference type="Proteomes" id="UP001145021"/>
    </source>
</evidence>
<comment type="caution">
    <text evidence="1">The sequence shown here is derived from an EMBL/GenBank/DDBJ whole genome shotgun (WGS) entry which is preliminary data.</text>
</comment>
<keyword evidence="2" id="KW-1185">Reference proteome</keyword>
<name>A0A9W8CFR1_9FUNG</name>
<organism evidence="1 2">
    <name type="scientific">Coemansia asiatica</name>
    <dbReference type="NCBI Taxonomy" id="1052880"/>
    <lineage>
        <taxon>Eukaryota</taxon>
        <taxon>Fungi</taxon>
        <taxon>Fungi incertae sedis</taxon>
        <taxon>Zoopagomycota</taxon>
        <taxon>Kickxellomycotina</taxon>
        <taxon>Kickxellomycetes</taxon>
        <taxon>Kickxellales</taxon>
        <taxon>Kickxellaceae</taxon>
        <taxon>Coemansia</taxon>
    </lineage>
</organism>
<protein>
    <submittedName>
        <fullName evidence="1">Uncharacterized protein</fullName>
    </submittedName>
</protein>
<dbReference type="AlphaFoldDB" id="A0A9W8CFR1"/>
<reference evidence="1" key="1">
    <citation type="submission" date="2022-07" db="EMBL/GenBank/DDBJ databases">
        <title>Phylogenomic reconstructions and comparative analyses of Kickxellomycotina fungi.</title>
        <authorList>
            <person name="Reynolds N.K."/>
            <person name="Stajich J.E."/>
            <person name="Barry K."/>
            <person name="Grigoriev I.V."/>
            <person name="Crous P."/>
            <person name="Smith M.E."/>
        </authorList>
    </citation>
    <scope>NUCLEOTIDE SEQUENCE</scope>
    <source>
        <strain evidence="1">NBRC 105413</strain>
    </source>
</reference>
<dbReference type="EMBL" id="JANBOH010000520">
    <property type="protein sequence ID" value="KAJ1641990.1"/>
    <property type="molecule type" value="Genomic_DNA"/>
</dbReference>
<gene>
    <name evidence="1" type="ORF">LPJ64_006115</name>
</gene>